<protein>
    <recommendedName>
        <fullName evidence="1">DNA-directed DNA polymerase</fullName>
        <ecNumber evidence="1">2.7.7.7</ecNumber>
    </recommendedName>
</protein>
<dbReference type="RefSeq" id="WP_350401121.1">
    <property type="nucleotide sequence ID" value="NZ_JBELOE010000125.1"/>
</dbReference>
<evidence type="ECO:0000256" key="1">
    <source>
        <dbReference type="ARBA" id="ARBA00012417"/>
    </source>
</evidence>
<proteinExistence type="predicted"/>
<evidence type="ECO:0000259" key="5">
    <source>
        <dbReference type="SMART" id="SM00479"/>
    </source>
</evidence>
<dbReference type="InterPro" id="IPR013520">
    <property type="entry name" value="Ribonucl_H"/>
</dbReference>
<evidence type="ECO:0000256" key="3">
    <source>
        <dbReference type="ARBA" id="ARBA00022839"/>
    </source>
</evidence>
<dbReference type="InterPro" id="IPR012337">
    <property type="entry name" value="RNaseH-like_sf"/>
</dbReference>
<comment type="caution">
    <text evidence="6">The sequence shown here is derived from an EMBL/GenBank/DDBJ whole genome shotgun (WGS) entry which is preliminary data.</text>
</comment>
<evidence type="ECO:0000313" key="7">
    <source>
        <dbReference type="Proteomes" id="UP001467690"/>
    </source>
</evidence>
<dbReference type="Pfam" id="PF00929">
    <property type="entry name" value="RNase_T"/>
    <property type="match status" value="1"/>
</dbReference>
<evidence type="ECO:0000256" key="2">
    <source>
        <dbReference type="ARBA" id="ARBA00022722"/>
    </source>
</evidence>
<keyword evidence="3 6" id="KW-0269">Exonuclease</keyword>
<comment type="catalytic activity">
    <reaction evidence="4">
        <text>DNA(n) + a 2'-deoxyribonucleoside 5'-triphosphate = DNA(n+1) + diphosphate</text>
        <dbReference type="Rhea" id="RHEA:22508"/>
        <dbReference type="Rhea" id="RHEA-COMP:17339"/>
        <dbReference type="Rhea" id="RHEA-COMP:17340"/>
        <dbReference type="ChEBI" id="CHEBI:33019"/>
        <dbReference type="ChEBI" id="CHEBI:61560"/>
        <dbReference type="ChEBI" id="CHEBI:173112"/>
        <dbReference type="EC" id="2.7.7.7"/>
    </reaction>
</comment>
<keyword evidence="3 6" id="KW-0378">Hydrolase</keyword>
<feature type="domain" description="Exonuclease" evidence="5">
    <location>
        <begin position="3"/>
        <end position="178"/>
    </location>
</feature>
<dbReference type="SMART" id="SM00479">
    <property type="entry name" value="EXOIII"/>
    <property type="match status" value="1"/>
</dbReference>
<dbReference type="InterPro" id="IPR036397">
    <property type="entry name" value="RNaseH_sf"/>
</dbReference>
<organism evidence="6 7">
    <name type="scientific">Catenovulum sediminis</name>
    <dbReference type="NCBI Taxonomy" id="1740262"/>
    <lineage>
        <taxon>Bacteria</taxon>
        <taxon>Pseudomonadati</taxon>
        <taxon>Pseudomonadota</taxon>
        <taxon>Gammaproteobacteria</taxon>
        <taxon>Alteromonadales</taxon>
        <taxon>Alteromonadaceae</taxon>
        <taxon>Catenovulum</taxon>
    </lineage>
</organism>
<dbReference type="EC" id="2.7.7.7" evidence="1"/>
<keyword evidence="2" id="KW-0540">Nuclease</keyword>
<evidence type="ECO:0000256" key="4">
    <source>
        <dbReference type="ARBA" id="ARBA00049244"/>
    </source>
</evidence>
<sequence>MTKYVFLDTETTGLDPHTGGHRIIDLACIEYEGATPTGNVFNLKINPEGKKSVKKAFQVHGILDEELVDMPTFSDIHEQFIEFIKDTHIVIFNAPFDLKFLNAELNRINYPSTVSDICAEVTCAMEYAKSKFGVRKISQDAACLRYGIDISSRTKHSALLDASLCAQLFFKLLDESQVPLKSTPQQKKHTPTKAISIPRAYKNKETGNYTQLNFCKNPECENFGIKAKNPTHKANGELNRGLGNEYKLTWSDDKSEHMLTCKLCGHSTTMIHNRCFDAEVTRLSTVYEPIEPTCPNKAIPAIPSSYRYYYIPYSPENRRGTRIQKPRCKNRDKGIYTHPELYKLDGKTQPDRVIEHIIKEPLKKGGKPVTQVVKEERLGSQLITCKGCDTRFAIKVNPANRHYRELTNVTIFKDLMNKEHREKKEQEKFPYYRRYAQYVLSDDDVNEQAPETERNVELQMPPKGLLVQQTYSVLAHYKLLKEKLKYANRVHLYADNDSGIKLALGAVFCDWIAHHKLYAFQISVDKSGSAQNLDEISLERFKEIRNELTKDNPDITKEEIKAALWQAQLSNRKRVGNAKSEWIINPNRESRLAMMLPLGDVKNMNPKLVEKSLLNASLHGVDNWFQILRRHINFLERPVTSATNSKRWNAYAGYNPEWMVKLIEIKRVYFNYCMTNERTINRNFKSNNKPKPTTPAMRLGLTKKIHTAEELLSFSLDKVRIDEVYRKQG</sequence>
<keyword evidence="7" id="KW-1185">Reference proteome</keyword>
<dbReference type="Proteomes" id="UP001467690">
    <property type="component" value="Unassembled WGS sequence"/>
</dbReference>
<name>A0ABV1RF23_9ALTE</name>
<dbReference type="Gene3D" id="3.30.420.10">
    <property type="entry name" value="Ribonuclease H-like superfamily/Ribonuclease H"/>
    <property type="match status" value="1"/>
</dbReference>
<dbReference type="PANTHER" id="PTHR30231:SF41">
    <property type="entry name" value="DNA POLYMERASE III SUBUNIT EPSILON"/>
    <property type="match status" value="1"/>
</dbReference>
<reference evidence="6 7" key="1">
    <citation type="submission" date="2024-06" db="EMBL/GenBank/DDBJ databases">
        <authorList>
            <person name="Chen R.Y."/>
        </authorList>
    </citation>
    <scope>NUCLEOTIDE SEQUENCE [LARGE SCALE GENOMIC DNA]</scope>
    <source>
        <strain evidence="6 7">D2</strain>
    </source>
</reference>
<accession>A0ABV1RF23</accession>
<dbReference type="GO" id="GO:0004527">
    <property type="term" value="F:exonuclease activity"/>
    <property type="evidence" value="ECO:0007669"/>
    <property type="project" value="UniProtKB-KW"/>
</dbReference>
<dbReference type="EMBL" id="JBELOE010000125">
    <property type="protein sequence ID" value="MER2491519.1"/>
    <property type="molecule type" value="Genomic_DNA"/>
</dbReference>
<dbReference type="SUPFAM" id="SSF53098">
    <property type="entry name" value="Ribonuclease H-like"/>
    <property type="match status" value="1"/>
</dbReference>
<dbReference type="NCBIfam" id="TIGR00573">
    <property type="entry name" value="dnaq"/>
    <property type="match status" value="1"/>
</dbReference>
<evidence type="ECO:0000313" key="6">
    <source>
        <dbReference type="EMBL" id="MER2491519.1"/>
    </source>
</evidence>
<gene>
    <name evidence="6" type="ORF">ABS311_06455</name>
</gene>
<dbReference type="InterPro" id="IPR006054">
    <property type="entry name" value="DnaQ"/>
</dbReference>
<dbReference type="PANTHER" id="PTHR30231">
    <property type="entry name" value="DNA POLYMERASE III SUBUNIT EPSILON"/>
    <property type="match status" value="1"/>
</dbReference>